<keyword evidence="1" id="KW-0449">Lipoprotein</keyword>
<evidence type="ECO:0000313" key="3">
    <source>
        <dbReference type="Proteomes" id="UP000255169"/>
    </source>
</evidence>
<dbReference type="AlphaFoldDB" id="A0A0A8VBF6"/>
<evidence type="ECO:0000313" key="2">
    <source>
        <dbReference type="EMBL" id="SUP99744.1"/>
    </source>
</evidence>
<accession>A0A0A8VBF6</accession>
<dbReference type="PATRIC" id="fig|29486.45.peg.3216"/>
<keyword evidence="3" id="KW-1185">Reference proteome</keyword>
<proteinExistence type="predicted"/>
<dbReference type="Proteomes" id="UP000255169">
    <property type="component" value="Unassembled WGS sequence"/>
</dbReference>
<dbReference type="RefSeq" id="WP_004721857.1">
    <property type="nucleotide sequence ID" value="NZ_CCYO01000002.1"/>
</dbReference>
<dbReference type="GeneID" id="66878859"/>
<gene>
    <name evidence="1" type="ORF">CSF007_5645</name>
    <name evidence="2" type="ORF">NCTC10476_00988</name>
</gene>
<dbReference type="InterPro" id="IPR025727">
    <property type="entry name" value="YbfN-like"/>
</dbReference>
<dbReference type="EMBL" id="LN681231">
    <property type="protein sequence ID" value="CEK26890.1"/>
    <property type="molecule type" value="Genomic_DNA"/>
</dbReference>
<dbReference type="OrthoDB" id="6560384at2"/>
<reference evidence="2 3" key="2">
    <citation type="submission" date="2018-06" db="EMBL/GenBank/DDBJ databases">
        <authorList>
            <consortium name="Pathogen Informatics"/>
            <person name="Doyle S."/>
        </authorList>
    </citation>
    <scope>NUCLEOTIDE SEQUENCE [LARGE SCALE GENOMIC DNA]</scope>
    <source>
        <strain evidence="2 3">NCTC10476</strain>
    </source>
</reference>
<reference evidence="1" key="1">
    <citation type="journal article" date="2015" name="Genome Announc.">
        <title>Complete Genome Sequence of Yersinia ruckeri Strain CSF007-82, Etiologic Agent of Red Mouth Disease in Salmonid Fish.</title>
        <authorList>
            <person name="Nelson M.C."/>
            <person name="LaPatra S.E."/>
            <person name="Welch T.J."/>
            <person name="Graf J."/>
        </authorList>
    </citation>
    <scope>NUCLEOTIDE SEQUENCE</scope>
    <source>
        <strain evidence="1">CSF007-82</strain>
    </source>
</reference>
<dbReference type="EMBL" id="UHJG01000001">
    <property type="protein sequence ID" value="SUP99744.1"/>
    <property type="molecule type" value="Genomic_DNA"/>
</dbReference>
<dbReference type="KEGG" id="yrb:UGYR_15325"/>
<dbReference type="Pfam" id="PF13982">
    <property type="entry name" value="YbfN"/>
    <property type="match status" value="1"/>
</dbReference>
<protein>
    <submittedName>
        <fullName evidence="1">Hypothetical lipoprotein ybfN</fullName>
    </submittedName>
    <submittedName>
        <fullName evidence="2">Putative lipoprotein</fullName>
    </submittedName>
</protein>
<sequence>MRKLIGVVAVVLGLSACVQQPPAQPEDLKLKQAYSACIQATEGSPERLVPCKAVLKVLKQEKAHQAFAEKENVRVLDYQRCIDAAHTGNGQVYASQCGKLWQEIRNNN</sequence>
<dbReference type="STRING" id="29486.UGYR_15325"/>
<name>A0A0A8VBF6_YERRU</name>
<evidence type="ECO:0000313" key="1">
    <source>
        <dbReference type="EMBL" id="CEK26890.1"/>
    </source>
</evidence>
<dbReference type="PROSITE" id="PS51257">
    <property type="entry name" value="PROKAR_LIPOPROTEIN"/>
    <property type="match status" value="1"/>
</dbReference>
<organism evidence="1">
    <name type="scientific">Yersinia ruckeri</name>
    <dbReference type="NCBI Taxonomy" id="29486"/>
    <lineage>
        <taxon>Bacteria</taxon>
        <taxon>Pseudomonadati</taxon>
        <taxon>Pseudomonadota</taxon>
        <taxon>Gammaproteobacteria</taxon>
        <taxon>Enterobacterales</taxon>
        <taxon>Yersiniaceae</taxon>
        <taxon>Yersinia</taxon>
    </lineage>
</organism>